<evidence type="ECO:0000313" key="1">
    <source>
        <dbReference type="EMBL" id="KAK7493550.1"/>
    </source>
</evidence>
<dbReference type="AlphaFoldDB" id="A0ABD0L264"/>
<dbReference type="Proteomes" id="UP001519460">
    <property type="component" value="Unassembled WGS sequence"/>
</dbReference>
<comment type="caution">
    <text evidence="1">The sequence shown here is derived from an EMBL/GenBank/DDBJ whole genome shotgun (WGS) entry which is preliminary data.</text>
</comment>
<sequence>MRLIHVSVCVGSRNKTVSYPKETVKEQEEANWSYRGYRPATSVSPKLIPVLFLFFPRCCRKGGRAIGDLSPLVILHNSHAIATHRSSVVRTMRAIANTVSRLPQNGPTGMRHRGSFCFSRR</sequence>
<gene>
    <name evidence="1" type="ORF">BaRGS_00015261</name>
</gene>
<name>A0ABD0L264_9CAEN</name>
<keyword evidence="2" id="KW-1185">Reference proteome</keyword>
<evidence type="ECO:0000313" key="2">
    <source>
        <dbReference type="Proteomes" id="UP001519460"/>
    </source>
</evidence>
<proteinExistence type="predicted"/>
<reference evidence="1 2" key="1">
    <citation type="journal article" date="2023" name="Sci. Data">
        <title>Genome assembly of the Korean intertidal mud-creeper Batillaria attramentaria.</title>
        <authorList>
            <person name="Patra A.K."/>
            <person name="Ho P.T."/>
            <person name="Jun S."/>
            <person name="Lee S.J."/>
            <person name="Kim Y."/>
            <person name="Won Y.J."/>
        </authorList>
    </citation>
    <scope>NUCLEOTIDE SEQUENCE [LARGE SCALE GENOMIC DNA]</scope>
    <source>
        <strain evidence="1">Wonlab-2016</strain>
    </source>
</reference>
<protein>
    <submittedName>
        <fullName evidence="1">Uncharacterized protein</fullName>
    </submittedName>
</protein>
<organism evidence="1 2">
    <name type="scientific">Batillaria attramentaria</name>
    <dbReference type="NCBI Taxonomy" id="370345"/>
    <lineage>
        <taxon>Eukaryota</taxon>
        <taxon>Metazoa</taxon>
        <taxon>Spiralia</taxon>
        <taxon>Lophotrochozoa</taxon>
        <taxon>Mollusca</taxon>
        <taxon>Gastropoda</taxon>
        <taxon>Caenogastropoda</taxon>
        <taxon>Sorbeoconcha</taxon>
        <taxon>Cerithioidea</taxon>
        <taxon>Batillariidae</taxon>
        <taxon>Batillaria</taxon>
    </lineage>
</organism>
<dbReference type="EMBL" id="JACVVK020000092">
    <property type="protein sequence ID" value="KAK7493550.1"/>
    <property type="molecule type" value="Genomic_DNA"/>
</dbReference>
<accession>A0ABD0L264</accession>